<reference evidence="1 2" key="1">
    <citation type="submission" date="2023-05" db="EMBL/GenBank/DDBJ databases">
        <title>B98-5 Cell Line De Novo Hybrid Assembly: An Optical Mapping Approach.</title>
        <authorList>
            <person name="Kananen K."/>
            <person name="Auerbach J.A."/>
            <person name="Kautto E."/>
            <person name="Blachly J.S."/>
        </authorList>
    </citation>
    <scope>NUCLEOTIDE SEQUENCE [LARGE SCALE GENOMIC DNA]</scope>
    <source>
        <strain evidence="1">B95-8</strain>
        <tissue evidence="1">Cell line</tissue>
    </source>
</reference>
<dbReference type="EMBL" id="JASSZA010000002">
    <property type="protein sequence ID" value="KAK2117775.1"/>
    <property type="molecule type" value="Genomic_DNA"/>
</dbReference>
<evidence type="ECO:0000313" key="2">
    <source>
        <dbReference type="Proteomes" id="UP001266305"/>
    </source>
</evidence>
<protein>
    <submittedName>
        <fullName evidence="1">Uncharacterized protein</fullName>
    </submittedName>
</protein>
<feature type="non-terminal residue" evidence="1">
    <location>
        <position position="67"/>
    </location>
</feature>
<gene>
    <name evidence="1" type="ORF">P7K49_004662</name>
</gene>
<organism evidence="1 2">
    <name type="scientific">Saguinus oedipus</name>
    <name type="common">Cotton-top tamarin</name>
    <name type="synonym">Oedipomidas oedipus</name>
    <dbReference type="NCBI Taxonomy" id="9490"/>
    <lineage>
        <taxon>Eukaryota</taxon>
        <taxon>Metazoa</taxon>
        <taxon>Chordata</taxon>
        <taxon>Craniata</taxon>
        <taxon>Vertebrata</taxon>
        <taxon>Euteleostomi</taxon>
        <taxon>Mammalia</taxon>
        <taxon>Eutheria</taxon>
        <taxon>Euarchontoglires</taxon>
        <taxon>Primates</taxon>
        <taxon>Haplorrhini</taxon>
        <taxon>Platyrrhini</taxon>
        <taxon>Cebidae</taxon>
        <taxon>Callitrichinae</taxon>
        <taxon>Saguinus</taxon>
    </lineage>
</organism>
<name>A0ABQ9W8D8_SAGOE</name>
<proteinExistence type="predicted"/>
<sequence>KAIADRASLAIGIVAVPSPPSQVTEKHTGVVTIRATTAASATRSSYPCPHSEPAAAGSCPKHLICGE</sequence>
<comment type="caution">
    <text evidence="1">The sequence shown here is derived from an EMBL/GenBank/DDBJ whole genome shotgun (WGS) entry which is preliminary data.</text>
</comment>
<keyword evidence="2" id="KW-1185">Reference proteome</keyword>
<dbReference type="Proteomes" id="UP001266305">
    <property type="component" value="Unassembled WGS sequence"/>
</dbReference>
<accession>A0ABQ9W8D8</accession>
<feature type="non-terminal residue" evidence="1">
    <location>
        <position position="1"/>
    </location>
</feature>
<evidence type="ECO:0000313" key="1">
    <source>
        <dbReference type="EMBL" id="KAK2117775.1"/>
    </source>
</evidence>